<dbReference type="PANTHER" id="PTHR20930">
    <property type="entry name" value="OVARIAN CARCINOMA ANTIGEN CA125-RELATED"/>
    <property type="match status" value="1"/>
</dbReference>
<dbReference type="InterPro" id="IPR039517">
    <property type="entry name" value="C6orf106_UBA-like"/>
</dbReference>
<evidence type="ECO:0000313" key="2">
    <source>
        <dbReference type="Proteomes" id="UP000322000"/>
    </source>
</evidence>
<dbReference type="KEGG" id="tnl:113508502"/>
<dbReference type="CDD" id="cd14947">
    <property type="entry name" value="NBR1_like"/>
    <property type="match status" value="1"/>
</dbReference>
<dbReference type="Pfam" id="PF14555">
    <property type="entry name" value="UBA_4"/>
    <property type="match status" value="1"/>
</dbReference>
<organism evidence="2 3">
    <name type="scientific">Trichoplusia ni</name>
    <name type="common">Cabbage looper</name>
    <dbReference type="NCBI Taxonomy" id="7111"/>
    <lineage>
        <taxon>Eukaryota</taxon>
        <taxon>Metazoa</taxon>
        <taxon>Ecdysozoa</taxon>
        <taxon>Arthropoda</taxon>
        <taxon>Hexapoda</taxon>
        <taxon>Insecta</taxon>
        <taxon>Pterygota</taxon>
        <taxon>Neoptera</taxon>
        <taxon>Endopterygota</taxon>
        <taxon>Lepidoptera</taxon>
        <taxon>Glossata</taxon>
        <taxon>Ditrysia</taxon>
        <taxon>Noctuoidea</taxon>
        <taxon>Noctuidae</taxon>
        <taxon>Plusiinae</taxon>
        <taxon>Trichoplusia</taxon>
    </lineage>
</organism>
<proteinExistence type="predicted"/>
<dbReference type="GeneID" id="113508502"/>
<dbReference type="SUPFAM" id="SSF46934">
    <property type="entry name" value="UBA-like"/>
    <property type="match status" value="1"/>
</dbReference>
<dbReference type="AlphaFoldDB" id="A0A7E5X2F7"/>
<name>A0A7E5X2F7_TRINI</name>
<gene>
    <name evidence="3" type="primary">LOC113508502</name>
</gene>
<dbReference type="Gene3D" id="1.10.8.10">
    <property type="entry name" value="DNA helicase RuvA subunit, C-terminal domain"/>
    <property type="match status" value="1"/>
</dbReference>
<dbReference type="Proteomes" id="UP000322000">
    <property type="component" value="Chromosome 2"/>
</dbReference>
<dbReference type="InterPro" id="IPR013783">
    <property type="entry name" value="Ig-like_fold"/>
</dbReference>
<dbReference type="OrthoDB" id="661148at2759"/>
<protein>
    <submittedName>
        <fullName evidence="3">Uncharacterized protein C6orf106 homolog</fullName>
    </submittedName>
</protein>
<sequence length="211" mass="22814">MDIDGSSVAGEIDQNLLLQFSCMNTTDRDELVSQMQRLLGPSLNYNTASFFLDMSNWNLQTAIGCYLDYTLPAKLPSMSLKAAQNQETAVGPGTCFEQSWSIANTGAEGWPGSCRLIQVGGEPFGATPVFIPPLPAGHSTTVTLKLVAPTTPGTHRGYFHLVNDKGEQIGDTLWVEVNVEMEMTMALVEQLAALPVPSSNCQVPPQDDQMC</sequence>
<dbReference type="CDD" id="cd14349">
    <property type="entry name" value="UBA_CF106"/>
    <property type="match status" value="1"/>
</dbReference>
<evidence type="ECO:0000313" key="3">
    <source>
        <dbReference type="RefSeq" id="XP_026747380.1"/>
    </source>
</evidence>
<keyword evidence="2" id="KW-1185">Reference proteome</keyword>
<evidence type="ECO:0000259" key="1">
    <source>
        <dbReference type="Pfam" id="PF16158"/>
    </source>
</evidence>
<dbReference type="PANTHER" id="PTHR20930:SF0">
    <property type="entry name" value="PROTEIN ILRUN"/>
    <property type="match status" value="1"/>
</dbReference>
<accession>A0A7E5X2F7</accession>
<feature type="domain" description="Nbr1 FW" evidence="1">
    <location>
        <begin position="86"/>
        <end position="179"/>
    </location>
</feature>
<dbReference type="InterPro" id="IPR009060">
    <property type="entry name" value="UBA-like_sf"/>
</dbReference>
<dbReference type="InParanoid" id="A0A7E5X2F7"/>
<dbReference type="InterPro" id="IPR032350">
    <property type="entry name" value="Nbr1_FW"/>
</dbReference>
<dbReference type="Pfam" id="PF16158">
    <property type="entry name" value="N_BRCA1_IG"/>
    <property type="match status" value="1"/>
</dbReference>
<reference evidence="3" key="1">
    <citation type="submission" date="2025-08" db="UniProtKB">
        <authorList>
            <consortium name="RefSeq"/>
        </authorList>
    </citation>
    <scope>IDENTIFICATION</scope>
</reference>
<dbReference type="RefSeq" id="XP_026747380.1">
    <property type="nucleotide sequence ID" value="XM_026891579.1"/>
</dbReference>
<dbReference type="Gene3D" id="2.60.40.10">
    <property type="entry name" value="Immunoglobulins"/>
    <property type="match status" value="1"/>
</dbReference>